<dbReference type="PANTHER" id="PTHR30514">
    <property type="entry name" value="GLUCOKINASE"/>
    <property type="match status" value="1"/>
</dbReference>
<comment type="caution">
    <text evidence="2">The sequence shown here is derived from an EMBL/GenBank/DDBJ whole genome shotgun (WGS) entry which is preliminary data.</text>
</comment>
<reference evidence="2 3" key="1">
    <citation type="submission" date="2023-08" db="EMBL/GenBank/DDBJ databases">
        <title>Implementing the SeqCode for naming new Mesorhizobium species isolated from Vachellia karroo root nodules.</title>
        <authorList>
            <person name="Van Lill M."/>
        </authorList>
    </citation>
    <scope>NUCLEOTIDE SEQUENCE [LARGE SCALE GENOMIC DNA]</scope>
    <source>
        <strain evidence="2 3">VK23A</strain>
    </source>
</reference>
<feature type="domain" description="SIS" evidence="1">
    <location>
        <begin position="138"/>
        <end position="274"/>
    </location>
</feature>
<keyword evidence="3" id="KW-1185">Reference proteome</keyword>
<sequence>MDSATLIASHDRGKAPVEDWLRALPQDNTPSRAIHAALQAVIVDPKFASYASAGKLAARAGVNVATVTRAAQSFGFSGWPEWQQEIRARYLGQLNAPELALEHEISVAPTPFDATINKHLGHLTSMRRGVDRRLISDFAKAIATAQRRLIVASGSYGAAGKILAHHAGIAGYRCEVLEDSIAITHALADITDKDLVIPMTFWRLFNSSIAAAKEARRRGTPVYLITDQMVSPIAELATKILVVPSEGASFFPSILPTLSLIEGISAELVRIDPAHSNKAIAQAERQWQDFGLLFFNSPNFPSA</sequence>
<dbReference type="PANTHER" id="PTHR30514:SF18">
    <property type="entry name" value="RPIR-FAMILY TRANSCRIPTIONAL REGULATOR"/>
    <property type="match status" value="1"/>
</dbReference>
<dbReference type="SUPFAM" id="SSF46689">
    <property type="entry name" value="Homeodomain-like"/>
    <property type="match status" value="1"/>
</dbReference>
<dbReference type="InterPro" id="IPR009057">
    <property type="entry name" value="Homeodomain-like_sf"/>
</dbReference>
<name>A0ABU4XQE7_9HYPH</name>
<dbReference type="InterPro" id="IPR046348">
    <property type="entry name" value="SIS_dom_sf"/>
</dbReference>
<dbReference type="InterPro" id="IPR001347">
    <property type="entry name" value="SIS_dom"/>
</dbReference>
<dbReference type="EMBL" id="JAVIIZ010000027">
    <property type="protein sequence ID" value="MDX8476060.1"/>
    <property type="molecule type" value="Genomic_DNA"/>
</dbReference>
<accession>A0ABU4XQE7</accession>
<dbReference type="InterPro" id="IPR047640">
    <property type="entry name" value="RpiR-like"/>
</dbReference>
<dbReference type="InterPro" id="IPR035472">
    <property type="entry name" value="RpiR-like_SIS"/>
</dbReference>
<dbReference type="Gene3D" id="1.10.10.10">
    <property type="entry name" value="Winged helix-like DNA-binding domain superfamily/Winged helix DNA-binding domain"/>
    <property type="match status" value="1"/>
</dbReference>
<dbReference type="Pfam" id="PF01380">
    <property type="entry name" value="SIS"/>
    <property type="match status" value="1"/>
</dbReference>
<evidence type="ECO:0000313" key="2">
    <source>
        <dbReference type="EMBL" id="MDX8476060.1"/>
    </source>
</evidence>
<dbReference type="RefSeq" id="WP_320318734.1">
    <property type="nucleotide sequence ID" value="NZ_JAVIIX010000026.1"/>
</dbReference>
<dbReference type="PROSITE" id="PS51464">
    <property type="entry name" value="SIS"/>
    <property type="match status" value="1"/>
</dbReference>
<dbReference type="SUPFAM" id="SSF53697">
    <property type="entry name" value="SIS domain"/>
    <property type="match status" value="1"/>
</dbReference>
<evidence type="ECO:0000313" key="3">
    <source>
        <dbReference type="Proteomes" id="UP001271780"/>
    </source>
</evidence>
<dbReference type="InterPro" id="IPR036388">
    <property type="entry name" value="WH-like_DNA-bd_sf"/>
</dbReference>
<dbReference type="Proteomes" id="UP001271780">
    <property type="component" value="Unassembled WGS sequence"/>
</dbReference>
<dbReference type="CDD" id="cd05013">
    <property type="entry name" value="SIS_RpiR"/>
    <property type="match status" value="1"/>
</dbReference>
<protein>
    <submittedName>
        <fullName evidence="2">MurR/RpiR family transcriptional regulator</fullName>
    </submittedName>
</protein>
<gene>
    <name evidence="2" type="ORF">RFM27_28680</name>
</gene>
<dbReference type="Gene3D" id="3.40.50.10490">
    <property type="entry name" value="Glucose-6-phosphate isomerase like protein, domain 1"/>
    <property type="match status" value="1"/>
</dbReference>
<evidence type="ECO:0000259" key="1">
    <source>
        <dbReference type="PROSITE" id="PS51464"/>
    </source>
</evidence>
<organism evidence="2 3">
    <name type="scientific">Mesorhizobium dulcispinae</name>
    <dbReference type="NCBI Taxonomy" id="3072316"/>
    <lineage>
        <taxon>Bacteria</taxon>
        <taxon>Pseudomonadati</taxon>
        <taxon>Pseudomonadota</taxon>
        <taxon>Alphaproteobacteria</taxon>
        <taxon>Hyphomicrobiales</taxon>
        <taxon>Phyllobacteriaceae</taxon>
        <taxon>Mesorhizobium</taxon>
    </lineage>
</organism>
<proteinExistence type="predicted"/>